<dbReference type="InterPro" id="IPR027417">
    <property type="entry name" value="P-loop_NTPase"/>
</dbReference>
<accession>A0A9W4SEG5</accession>
<dbReference type="SUPFAM" id="SSF52540">
    <property type="entry name" value="P-loop containing nucleoside triphosphate hydrolases"/>
    <property type="match status" value="1"/>
</dbReference>
<feature type="domain" description="Dynamin N-terminal" evidence="1">
    <location>
        <begin position="22"/>
        <end position="213"/>
    </location>
</feature>
<comment type="caution">
    <text evidence="2">The sequence shown here is derived from an EMBL/GenBank/DDBJ whole genome shotgun (WGS) entry which is preliminary data.</text>
</comment>
<dbReference type="PRINTS" id="PR00195">
    <property type="entry name" value="DYNAMIN"/>
</dbReference>
<dbReference type="GO" id="GO:0016020">
    <property type="term" value="C:membrane"/>
    <property type="evidence" value="ECO:0007669"/>
    <property type="project" value="TreeGrafter"/>
</dbReference>
<name>A0A9W4SEG5_9GLOM</name>
<evidence type="ECO:0000259" key="1">
    <source>
        <dbReference type="Pfam" id="PF00350"/>
    </source>
</evidence>
<dbReference type="GO" id="GO:0003924">
    <property type="term" value="F:GTPase activity"/>
    <property type="evidence" value="ECO:0007669"/>
    <property type="project" value="TreeGrafter"/>
</dbReference>
<evidence type="ECO:0000313" key="2">
    <source>
        <dbReference type="EMBL" id="CAI2165967.1"/>
    </source>
</evidence>
<sequence>MFESSETPSATDHMVEKHIPTIVVFGDQSSGKRSIMTRLTGLPMPRESTKRMTTPFEIRLLQTEEPIRKITLHYIEDCDRKAIQLREVEFADITNSNQMDIENKLREAQRYLQNPSIRDINSRLPNDPSDDELPITKNTVCITIGGPKQNYSLSMVVLPGLIREYESFTISLIKEYINSDSAILVPTINANADISIQCALYLARQADPDGVRTHLELANLVKFKGEHQIANGFYVIRNQSSVKSEKSDDSLESDTIKELKKHRTWKDIPSNKFGLQNFVMKLIELQGQVYLNNLPHKSVEIQTIRFLDFDDILKNLRHIPVDNPTRFLELIRKFDKEFINHDHVNHKLYRGLQWNYSQFNQQLLTTRPIYNLTSDEGVTNTEFFDPINPDSLPFTTDLREPIALDGWGSNHYHNDRNVWTIDLLNEAVQESQFGQLAGHFPYKSVIHIVENHQTEWISFSKRLLNKNTDFFARMIDELIDNYFQEFPNLIGEIKYVLCELLRKCEVETLNRLKEHEDLEHISANRALYLTDETSLLKKQSKYLFKLQNLSSSSRQMNKELKAVLELGTELFDMMYNDEEEIDATIKNTSLDRSICIISAVTGALAYWKSSYSKYRENVSRIEQQTDNLDLESSSISSNRAEWEKNVNTHS</sequence>
<dbReference type="EMBL" id="CAMKVN010000261">
    <property type="protein sequence ID" value="CAI2165967.1"/>
    <property type="molecule type" value="Genomic_DNA"/>
</dbReference>
<dbReference type="PANTHER" id="PTHR11566">
    <property type="entry name" value="DYNAMIN"/>
    <property type="match status" value="1"/>
</dbReference>
<dbReference type="GO" id="GO:0005737">
    <property type="term" value="C:cytoplasm"/>
    <property type="evidence" value="ECO:0007669"/>
    <property type="project" value="TreeGrafter"/>
</dbReference>
<reference evidence="2" key="1">
    <citation type="submission" date="2022-08" db="EMBL/GenBank/DDBJ databases">
        <authorList>
            <person name="Kallberg Y."/>
            <person name="Tangrot J."/>
            <person name="Rosling A."/>
        </authorList>
    </citation>
    <scope>NUCLEOTIDE SEQUENCE</scope>
    <source>
        <strain evidence="2">Wild A</strain>
    </source>
</reference>
<organism evidence="2 3">
    <name type="scientific">Funneliformis geosporum</name>
    <dbReference type="NCBI Taxonomy" id="1117311"/>
    <lineage>
        <taxon>Eukaryota</taxon>
        <taxon>Fungi</taxon>
        <taxon>Fungi incertae sedis</taxon>
        <taxon>Mucoromycota</taxon>
        <taxon>Glomeromycotina</taxon>
        <taxon>Glomeromycetes</taxon>
        <taxon>Glomerales</taxon>
        <taxon>Glomeraceae</taxon>
        <taxon>Funneliformis</taxon>
    </lineage>
</organism>
<dbReference type="Gene3D" id="1.20.120.1240">
    <property type="entry name" value="Dynamin, middle domain"/>
    <property type="match status" value="1"/>
</dbReference>
<dbReference type="Gene3D" id="3.40.50.300">
    <property type="entry name" value="P-loop containing nucleotide triphosphate hydrolases"/>
    <property type="match status" value="1"/>
</dbReference>
<dbReference type="GO" id="GO:0005874">
    <property type="term" value="C:microtubule"/>
    <property type="evidence" value="ECO:0007669"/>
    <property type="project" value="TreeGrafter"/>
</dbReference>
<dbReference type="PANTHER" id="PTHR11566:SF21">
    <property type="entry name" value="DYNAMIN RELATED PROTEIN 1, ISOFORM A"/>
    <property type="match status" value="1"/>
</dbReference>
<dbReference type="InterPro" id="IPR022812">
    <property type="entry name" value="Dynamin"/>
</dbReference>
<dbReference type="InterPro" id="IPR045063">
    <property type="entry name" value="Dynamin_N"/>
</dbReference>
<dbReference type="OrthoDB" id="5061070at2759"/>
<dbReference type="Pfam" id="PF00350">
    <property type="entry name" value="Dynamin_N"/>
    <property type="match status" value="1"/>
</dbReference>
<protein>
    <submittedName>
        <fullName evidence="2">17593_t:CDS:1</fullName>
    </submittedName>
</protein>
<gene>
    <name evidence="2" type="ORF">FWILDA_LOCUS2334</name>
</gene>
<evidence type="ECO:0000313" key="3">
    <source>
        <dbReference type="Proteomes" id="UP001153678"/>
    </source>
</evidence>
<dbReference type="GO" id="GO:0008017">
    <property type="term" value="F:microtubule binding"/>
    <property type="evidence" value="ECO:0007669"/>
    <property type="project" value="TreeGrafter"/>
</dbReference>
<proteinExistence type="predicted"/>
<keyword evidence="3" id="KW-1185">Reference proteome</keyword>
<dbReference type="Proteomes" id="UP001153678">
    <property type="component" value="Unassembled WGS sequence"/>
</dbReference>
<dbReference type="AlphaFoldDB" id="A0A9W4SEG5"/>